<dbReference type="Gene3D" id="3.40.50.280">
    <property type="entry name" value="Cobalamin-binding domain"/>
    <property type="match status" value="1"/>
</dbReference>
<feature type="domain" description="Methylmalonyl-CoA mutase alpha/beta chain catalytic" evidence="2">
    <location>
        <begin position="44"/>
        <end position="117"/>
    </location>
</feature>
<dbReference type="AlphaFoldDB" id="A0AAD0JQV4"/>
<dbReference type="PANTHER" id="PTHR48101:SF4">
    <property type="entry name" value="METHYLMALONYL-COA MUTASE, MITOCHONDRIAL"/>
    <property type="match status" value="1"/>
</dbReference>
<dbReference type="EMBL" id="CP015453">
    <property type="protein sequence ID" value="AWH95499.1"/>
    <property type="molecule type" value="Genomic_DNA"/>
</dbReference>
<dbReference type="PANTHER" id="PTHR48101">
    <property type="entry name" value="METHYLMALONYL-COA MUTASE, MITOCHONDRIAL-RELATED"/>
    <property type="match status" value="1"/>
</dbReference>
<evidence type="ECO:0000259" key="2">
    <source>
        <dbReference type="Pfam" id="PF01642"/>
    </source>
</evidence>
<dbReference type="Proteomes" id="UP000244903">
    <property type="component" value="Chromosome"/>
</dbReference>
<dbReference type="InterPro" id="IPR006099">
    <property type="entry name" value="MeMalonylCoA_mutase_a/b_cat"/>
</dbReference>
<comment type="subunit">
    <text evidence="1">Heterodimer of an alpha and a beta chain.</text>
</comment>
<evidence type="ECO:0000313" key="3">
    <source>
        <dbReference type="EMBL" id="AWH95499.1"/>
    </source>
</evidence>
<proteinExistence type="predicted"/>
<organism evidence="3 4">
    <name type="scientific">Dietzia psychralcaliphila</name>
    <dbReference type="NCBI Taxonomy" id="139021"/>
    <lineage>
        <taxon>Bacteria</taxon>
        <taxon>Bacillati</taxon>
        <taxon>Actinomycetota</taxon>
        <taxon>Actinomycetes</taxon>
        <taxon>Mycobacteriales</taxon>
        <taxon>Dietziaceae</taxon>
        <taxon>Dietzia</taxon>
    </lineage>
</organism>
<sequence>MSSPTTGPDLHSWYASVGAVLAKAARKDPAEMPEDAWRALVATTRDGIEVNPLYTRADETPERPAPGSFPFVRGGDRTGLPENGWHVSARVEAQGDPSEVNTAVLDLLGQGASALWLRVPAADVAAVLKDVYLDLAPVTFDAGSDLVEVTEAFLELLDQRRSAGDGVTDRSAVIADLGATPVTSAYAAGASSETIALDAAVGLATRASEREETVRTFVADGTVFHADGAGDAQELAYAVAAGLEYVRALMSAGLPVEVALRQVSFRLSATDDQFVSIAKFRAGRLMWARVAELLGAPEAGDAPQHAVTSSAMMSRRDPWVNMLRTTLASFGAGVGGATSVTVLPFDASVPGGLESTSPAFAERIARNTQLLLLEESHLGHVVDPAGGSWYVESLTDSLAEAAWSAFQTIEAEGGLAAAIASGSVADAIARVREARDADIAHRTAPITGVSEFPNLAEPPLDTSRRGGEDYRYGRDFEALRDRSDAHLEATGARPTVLLAGLGPMAETTGRITFVANLLAAGGIEARNPMATAADQYAGVRRGEDIAVLCGGDKRYATEGSDAVRALRDAGVTTVYLAGAEKGFPADADDRPDGYLATGIDAVAALTTLLDQLGVK</sequence>
<dbReference type="Gene3D" id="3.20.20.240">
    <property type="entry name" value="Methylmalonyl-CoA mutase"/>
    <property type="match status" value="1"/>
</dbReference>
<gene>
    <name evidence="3" type="ORF">A6048_08305</name>
</gene>
<feature type="domain" description="Methylmalonyl-CoA mutase alpha/beta chain catalytic" evidence="2">
    <location>
        <begin position="201"/>
        <end position="466"/>
    </location>
</feature>
<dbReference type="GO" id="GO:0005737">
    <property type="term" value="C:cytoplasm"/>
    <property type="evidence" value="ECO:0007669"/>
    <property type="project" value="TreeGrafter"/>
</dbReference>
<dbReference type="KEGG" id="dpc:A6048_08305"/>
<dbReference type="SUPFAM" id="SSF51703">
    <property type="entry name" value="Cobalamin (vitamin B12)-dependent enzymes"/>
    <property type="match status" value="1"/>
</dbReference>
<evidence type="ECO:0000256" key="1">
    <source>
        <dbReference type="ARBA" id="ARBA00011870"/>
    </source>
</evidence>
<dbReference type="Pfam" id="PF01642">
    <property type="entry name" value="MM_CoA_mutase"/>
    <property type="match status" value="2"/>
</dbReference>
<accession>A0AAD0JQV4</accession>
<dbReference type="GO" id="GO:0031419">
    <property type="term" value="F:cobalamin binding"/>
    <property type="evidence" value="ECO:0007669"/>
    <property type="project" value="UniProtKB-KW"/>
</dbReference>
<keyword evidence="4" id="KW-1185">Reference proteome</keyword>
<dbReference type="GO" id="GO:0004494">
    <property type="term" value="F:methylmalonyl-CoA mutase activity"/>
    <property type="evidence" value="ECO:0007669"/>
    <property type="project" value="UniProtKB-EC"/>
</dbReference>
<dbReference type="InterPro" id="IPR016176">
    <property type="entry name" value="Cbl-dep_enz_cat"/>
</dbReference>
<evidence type="ECO:0000313" key="4">
    <source>
        <dbReference type="Proteomes" id="UP000244903"/>
    </source>
</evidence>
<dbReference type="RefSeq" id="WP_107747606.1">
    <property type="nucleotide sequence ID" value="NZ_CP015453.1"/>
</dbReference>
<dbReference type="GO" id="GO:0019678">
    <property type="term" value="P:propionate metabolic process, methylmalonyl pathway"/>
    <property type="evidence" value="ECO:0007669"/>
    <property type="project" value="TreeGrafter"/>
</dbReference>
<name>A0AAD0JQV4_9ACTN</name>
<reference evidence="3 4" key="1">
    <citation type="submission" date="2016-04" db="EMBL/GenBank/DDBJ databases">
        <title>Complete genome sequence of the haloalkaliphilic hydrocarbon-degrading bacterium Dietzia psychralcaliphila ILA-1T, isolated from a drain of a fish product-processing plant.</title>
        <authorList>
            <person name="Zhao J."/>
            <person name="Hu B."/>
            <person name="Geng S."/>
            <person name="Nie Y."/>
            <person name="Tang Y."/>
        </authorList>
    </citation>
    <scope>NUCLEOTIDE SEQUENCE [LARGE SCALE GENOMIC DNA]</scope>
    <source>
        <strain evidence="3 4">ILA-1</strain>
    </source>
</reference>
<dbReference type="CDD" id="cd03677">
    <property type="entry name" value="MM_CoA_mutase_beta"/>
    <property type="match status" value="1"/>
</dbReference>
<protein>
    <submittedName>
        <fullName evidence="3">Methylmalonyl-CoA mutase</fullName>
    </submittedName>
</protein>